<dbReference type="AlphaFoldDB" id="A0A0F9SFV2"/>
<feature type="non-terminal residue" evidence="2">
    <location>
        <position position="1"/>
    </location>
</feature>
<feature type="transmembrane region" description="Helical" evidence="1">
    <location>
        <begin position="44"/>
        <end position="64"/>
    </location>
</feature>
<organism evidence="2">
    <name type="scientific">marine sediment metagenome</name>
    <dbReference type="NCBI Taxonomy" id="412755"/>
    <lineage>
        <taxon>unclassified sequences</taxon>
        <taxon>metagenomes</taxon>
        <taxon>ecological metagenomes</taxon>
    </lineage>
</organism>
<dbReference type="EMBL" id="LAZR01002578">
    <property type="protein sequence ID" value="KKN28253.1"/>
    <property type="molecule type" value="Genomic_DNA"/>
</dbReference>
<keyword evidence="1" id="KW-0472">Membrane</keyword>
<evidence type="ECO:0000313" key="2">
    <source>
        <dbReference type="EMBL" id="KKN28253.1"/>
    </source>
</evidence>
<feature type="transmembrane region" description="Helical" evidence="1">
    <location>
        <begin position="6"/>
        <end position="35"/>
    </location>
</feature>
<comment type="caution">
    <text evidence="2">The sequence shown here is derived from an EMBL/GenBank/DDBJ whole genome shotgun (WGS) entry which is preliminary data.</text>
</comment>
<gene>
    <name evidence="2" type="ORF">LCGC14_0856340</name>
</gene>
<keyword evidence="1" id="KW-0812">Transmembrane</keyword>
<protein>
    <submittedName>
        <fullName evidence="2">Uncharacterized protein</fullName>
    </submittedName>
</protein>
<sequence>LGMISILISGLILLIIIIVEFIGIVTIIISILLWFSSEFKLSNILGILGVIIPIFPLIFTFPIIENYRPDDVWANYDINYDTYFFLFVIYLILLFLIVSLNILAPAFSKKGIDELP</sequence>
<proteinExistence type="predicted"/>
<accession>A0A0F9SFV2</accession>
<keyword evidence="1" id="KW-1133">Transmembrane helix</keyword>
<evidence type="ECO:0000256" key="1">
    <source>
        <dbReference type="SAM" id="Phobius"/>
    </source>
</evidence>
<feature type="transmembrane region" description="Helical" evidence="1">
    <location>
        <begin position="84"/>
        <end position="104"/>
    </location>
</feature>
<name>A0A0F9SFV2_9ZZZZ</name>
<reference evidence="2" key="1">
    <citation type="journal article" date="2015" name="Nature">
        <title>Complex archaea that bridge the gap between prokaryotes and eukaryotes.</title>
        <authorList>
            <person name="Spang A."/>
            <person name="Saw J.H."/>
            <person name="Jorgensen S.L."/>
            <person name="Zaremba-Niedzwiedzka K."/>
            <person name="Martijn J."/>
            <person name="Lind A.E."/>
            <person name="van Eijk R."/>
            <person name="Schleper C."/>
            <person name="Guy L."/>
            <person name="Ettema T.J."/>
        </authorList>
    </citation>
    <scope>NUCLEOTIDE SEQUENCE</scope>
</reference>